<sequence>MKRFFTLAIAIASSFSAYSQSLNYNDLGILFSQDDNYGTARYEAMSGAFGALGGDVSSLGINPAGAAVSKKSSASITIGNRNTDITALYYGNSSATQNDYFNMTQAGGILAFDTAYQNSEWNRFAFSFNYRIKKDYNSFYSVNGNSEFLYNTEHFNDTNTPKRQFEGAIGQRFSEERLGNSSVFNIGFSAVHQNKLFVGASLNFHDLNFNRIGVLREENDDANGNVLNARNTIDSYIQGSGFSIGLGFIYKLDQNLRLGLAYETPTWYQEISEDYKNQLVLSEVRNLGINGGTDLIDELYVYRFKTNSRITASGAYIFGKKGLISVDYTYKDYQNIKYRENSDSFIEANQGFASDYRSTHALNVGAEWRFDRMSLRGGYHYEKNPNLIAALGGNTNKDNIKGFSAGLGYNFGNIKVDLSYRKSENIEYNTLYQTGDINLTNDTSRISGTLTINL</sequence>
<comment type="caution">
    <text evidence="2">The sequence shown here is derived from an EMBL/GenBank/DDBJ whole genome shotgun (WGS) entry which is preliminary data.</text>
</comment>
<keyword evidence="1" id="KW-0732">Signal</keyword>
<evidence type="ECO:0000313" key="2">
    <source>
        <dbReference type="EMBL" id="CAL2106594.1"/>
    </source>
</evidence>
<protein>
    <submittedName>
        <fullName evidence="2">Long-chain fatty acid transport protein</fullName>
    </submittedName>
</protein>
<proteinExistence type="predicted"/>
<dbReference type="RefSeq" id="WP_348702984.1">
    <property type="nucleotide sequence ID" value="NZ_CAXIYA010000010.1"/>
</dbReference>
<dbReference type="SUPFAM" id="SSF56935">
    <property type="entry name" value="Porins"/>
    <property type="match status" value="1"/>
</dbReference>
<dbReference type="Proteomes" id="UP001497602">
    <property type="component" value="Unassembled WGS sequence"/>
</dbReference>
<feature type="signal peptide" evidence="1">
    <location>
        <begin position="1"/>
        <end position="19"/>
    </location>
</feature>
<keyword evidence="3" id="KW-1185">Reference proteome</keyword>
<evidence type="ECO:0000256" key="1">
    <source>
        <dbReference type="SAM" id="SignalP"/>
    </source>
</evidence>
<accession>A0ABP1FE33</accession>
<feature type="chain" id="PRO_5046179444" evidence="1">
    <location>
        <begin position="20"/>
        <end position="454"/>
    </location>
</feature>
<reference evidence="2 3" key="1">
    <citation type="submission" date="2024-05" db="EMBL/GenBank/DDBJ databases">
        <authorList>
            <person name="Duchaud E."/>
        </authorList>
    </citation>
    <scope>NUCLEOTIDE SEQUENCE [LARGE SCALE GENOMIC DNA]</scope>
    <source>
        <strain evidence="2">Ena-SAMPLE-TAB-13-05-2024-13:56:06:370-140305</strain>
    </source>
</reference>
<dbReference type="EMBL" id="CAXJRC010000017">
    <property type="protein sequence ID" value="CAL2106594.1"/>
    <property type="molecule type" value="Genomic_DNA"/>
</dbReference>
<dbReference type="Gene3D" id="2.40.160.60">
    <property type="entry name" value="Outer membrane protein transport protein (OMPP1/FadL/TodX)"/>
    <property type="match status" value="1"/>
</dbReference>
<organism evidence="2 3">
    <name type="scientific">Tenacibaculum vairaonense</name>
    <dbReference type="NCBI Taxonomy" id="3137860"/>
    <lineage>
        <taxon>Bacteria</taxon>
        <taxon>Pseudomonadati</taxon>
        <taxon>Bacteroidota</taxon>
        <taxon>Flavobacteriia</taxon>
        <taxon>Flavobacteriales</taxon>
        <taxon>Flavobacteriaceae</taxon>
        <taxon>Tenacibaculum</taxon>
    </lineage>
</organism>
<evidence type="ECO:0000313" key="3">
    <source>
        <dbReference type="Proteomes" id="UP001497602"/>
    </source>
</evidence>
<name>A0ABP1FE33_9FLAO</name>
<gene>
    <name evidence="2" type="ORF">T190115A13A_250025</name>
</gene>